<dbReference type="PANTHER" id="PTHR43459:SF1">
    <property type="entry name" value="EG:BACN32G11.4 PROTEIN"/>
    <property type="match status" value="1"/>
</dbReference>
<dbReference type="Gene3D" id="3.90.226.10">
    <property type="entry name" value="2-enoyl-CoA Hydratase, Chain A, domain 1"/>
    <property type="match status" value="1"/>
</dbReference>
<dbReference type="PANTHER" id="PTHR43459">
    <property type="entry name" value="ENOYL-COA HYDRATASE"/>
    <property type="match status" value="1"/>
</dbReference>
<gene>
    <name evidence="2" type="ORF">POM99_16955</name>
</gene>
<dbReference type="InterPro" id="IPR014748">
    <property type="entry name" value="Enoyl-CoA_hydra_C"/>
</dbReference>
<dbReference type="EMBL" id="JAROCY010000018">
    <property type="protein sequence ID" value="MDF8334899.1"/>
    <property type="molecule type" value="Genomic_DNA"/>
</dbReference>
<name>A0ABT6CLV9_9SPHN</name>
<comment type="similarity">
    <text evidence="1">Belongs to the enoyl-CoA hydratase/isomerase family.</text>
</comment>
<dbReference type="SUPFAM" id="SSF52096">
    <property type="entry name" value="ClpP/crotonase"/>
    <property type="match status" value="1"/>
</dbReference>
<dbReference type="RefSeq" id="WP_277279670.1">
    <property type="nucleotide sequence ID" value="NZ_JAROCY010000018.1"/>
</dbReference>
<evidence type="ECO:0000256" key="1">
    <source>
        <dbReference type="ARBA" id="ARBA00005254"/>
    </source>
</evidence>
<reference evidence="2 3" key="1">
    <citation type="submission" date="2023-03" db="EMBL/GenBank/DDBJ databases">
        <title>Novosphingobium cyanobacteriorum sp. nov., isolated from a eutrophic reservoir during the Microcystis bloom period.</title>
        <authorList>
            <person name="Kang M."/>
            <person name="Le V."/>
            <person name="Ko S.-R."/>
            <person name="Lee S.-A."/>
            <person name="Ahn C.-Y."/>
        </authorList>
    </citation>
    <scope>NUCLEOTIDE SEQUENCE [LARGE SCALE GENOMIC DNA]</scope>
    <source>
        <strain evidence="2 3">HBC54</strain>
    </source>
</reference>
<dbReference type="CDD" id="cd06558">
    <property type="entry name" value="crotonase-like"/>
    <property type="match status" value="1"/>
</dbReference>
<sequence>MAILTLNNPARRNALSIAMRDALTSAIVSLGNDPDCRAIVLTGADGHFCAGGDFQDFPQTSVYAARGRLEQGSATLMRAMVAGRTPIVAAIEGHCVGAGVSLAAACDQAVMARTARPRCAFVSAGLFPDLAGLWAIPRRVGLGQAKRLTMLGRAISPEEALRIGLVDELADEGGALAAAKAIAIELAAQPPLALAMMKAIYADGLDEVLRQEVGLQPVLMTTQDHREAIAAFYDKRAPRFTGK</sequence>
<evidence type="ECO:0000313" key="2">
    <source>
        <dbReference type="EMBL" id="MDF8334899.1"/>
    </source>
</evidence>
<accession>A0ABT6CLV9</accession>
<dbReference type="Pfam" id="PF00378">
    <property type="entry name" value="ECH_1"/>
    <property type="match status" value="1"/>
</dbReference>
<dbReference type="InterPro" id="IPR001753">
    <property type="entry name" value="Enoyl-CoA_hydra/iso"/>
</dbReference>
<protein>
    <submittedName>
        <fullName evidence="2">Enoyl-CoA hydratase/isomerase family protein</fullName>
    </submittedName>
</protein>
<proteinExistence type="inferred from homology"/>
<organism evidence="2 3">
    <name type="scientific">Novosphingobium cyanobacteriorum</name>
    <dbReference type="NCBI Taxonomy" id="3024215"/>
    <lineage>
        <taxon>Bacteria</taxon>
        <taxon>Pseudomonadati</taxon>
        <taxon>Pseudomonadota</taxon>
        <taxon>Alphaproteobacteria</taxon>
        <taxon>Sphingomonadales</taxon>
        <taxon>Sphingomonadaceae</taxon>
        <taxon>Novosphingobium</taxon>
    </lineage>
</organism>
<dbReference type="Proteomes" id="UP001222770">
    <property type="component" value="Unassembled WGS sequence"/>
</dbReference>
<keyword evidence="3" id="KW-1185">Reference proteome</keyword>
<dbReference type="Gene3D" id="1.10.12.10">
    <property type="entry name" value="Lyase 2-enoyl-coa Hydratase, Chain A, domain 2"/>
    <property type="match status" value="1"/>
</dbReference>
<evidence type="ECO:0000313" key="3">
    <source>
        <dbReference type="Proteomes" id="UP001222770"/>
    </source>
</evidence>
<dbReference type="InterPro" id="IPR029045">
    <property type="entry name" value="ClpP/crotonase-like_dom_sf"/>
</dbReference>
<comment type="caution">
    <text evidence="2">The sequence shown here is derived from an EMBL/GenBank/DDBJ whole genome shotgun (WGS) entry which is preliminary data.</text>
</comment>